<protein>
    <submittedName>
        <fullName evidence="1">Uncharacterized protein</fullName>
    </submittedName>
</protein>
<proteinExistence type="predicted"/>
<accession>A0A0A9HK62</accession>
<sequence>MASLPRAGFLACAAVRRNSRGSSFSAFDPRPRRAEPIDRRRLPPFRSSRLRLRRATAAAWPSLPPVAIFF</sequence>
<reference evidence="1" key="1">
    <citation type="submission" date="2014-09" db="EMBL/GenBank/DDBJ databases">
        <authorList>
            <person name="Magalhaes I.L.F."/>
            <person name="Oliveira U."/>
            <person name="Santos F.R."/>
            <person name="Vidigal T.H.D.A."/>
            <person name="Brescovit A.D."/>
            <person name="Santos A.J."/>
        </authorList>
    </citation>
    <scope>NUCLEOTIDE SEQUENCE</scope>
    <source>
        <tissue evidence="1">Shoot tissue taken approximately 20 cm above the soil surface</tissue>
    </source>
</reference>
<dbReference type="AlphaFoldDB" id="A0A0A9HK62"/>
<dbReference type="EMBL" id="GBRH01160789">
    <property type="protein sequence ID" value="JAE37107.1"/>
    <property type="molecule type" value="Transcribed_RNA"/>
</dbReference>
<organism evidence="1">
    <name type="scientific">Arundo donax</name>
    <name type="common">Giant reed</name>
    <name type="synonym">Donax arundinaceus</name>
    <dbReference type="NCBI Taxonomy" id="35708"/>
    <lineage>
        <taxon>Eukaryota</taxon>
        <taxon>Viridiplantae</taxon>
        <taxon>Streptophyta</taxon>
        <taxon>Embryophyta</taxon>
        <taxon>Tracheophyta</taxon>
        <taxon>Spermatophyta</taxon>
        <taxon>Magnoliopsida</taxon>
        <taxon>Liliopsida</taxon>
        <taxon>Poales</taxon>
        <taxon>Poaceae</taxon>
        <taxon>PACMAD clade</taxon>
        <taxon>Arundinoideae</taxon>
        <taxon>Arundineae</taxon>
        <taxon>Arundo</taxon>
    </lineage>
</organism>
<evidence type="ECO:0000313" key="1">
    <source>
        <dbReference type="EMBL" id="JAE37107.1"/>
    </source>
</evidence>
<name>A0A0A9HK62_ARUDO</name>
<reference evidence="1" key="2">
    <citation type="journal article" date="2015" name="Data Brief">
        <title>Shoot transcriptome of the giant reed, Arundo donax.</title>
        <authorList>
            <person name="Barrero R.A."/>
            <person name="Guerrero F.D."/>
            <person name="Moolhuijzen P."/>
            <person name="Goolsby J.A."/>
            <person name="Tidwell J."/>
            <person name="Bellgard S.E."/>
            <person name="Bellgard M.I."/>
        </authorList>
    </citation>
    <scope>NUCLEOTIDE SEQUENCE</scope>
    <source>
        <tissue evidence="1">Shoot tissue taken approximately 20 cm above the soil surface</tissue>
    </source>
</reference>